<evidence type="ECO:0000256" key="7">
    <source>
        <dbReference type="ARBA" id="ARBA00023224"/>
    </source>
</evidence>
<evidence type="ECO:0000256" key="6">
    <source>
        <dbReference type="ARBA" id="ARBA00023170"/>
    </source>
</evidence>
<feature type="transmembrane region" description="Helical" evidence="8">
    <location>
        <begin position="42"/>
        <end position="63"/>
    </location>
</feature>
<evidence type="ECO:0000256" key="8">
    <source>
        <dbReference type="SAM" id="Phobius"/>
    </source>
</evidence>
<dbReference type="Gene3D" id="1.20.1070.10">
    <property type="entry name" value="Rhodopsin 7-helix transmembrane proteins"/>
    <property type="match status" value="1"/>
</dbReference>
<feature type="domain" description="G-protein coupled receptors family 1 profile" evidence="9">
    <location>
        <begin position="24"/>
        <end position="269"/>
    </location>
</feature>
<protein>
    <recommendedName>
        <fullName evidence="9">G-protein coupled receptors family 1 profile domain-containing protein</fullName>
    </recommendedName>
</protein>
<keyword evidence="2 8" id="KW-0812">Transmembrane</keyword>
<feature type="transmembrane region" description="Helical" evidence="8">
    <location>
        <begin position="122"/>
        <end position="141"/>
    </location>
</feature>
<evidence type="ECO:0000256" key="1">
    <source>
        <dbReference type="ARBA" id="ARBA00004141"/>
    </source>
</evidence>
<dbReference type="AlphaFoldDB" id="A0A814EVQ4"/>
<feature type="transmembrane region" description="Helical" evidence="8">
    <location>
        <begin position="6"/>
        <end position="30"/>
    </location>
</feature>
<dbReference type="InterPro" id="IPR050125">
    <property type="entry name" value="GPCR_opsins"/>
</dbReference>
<feature type="transmembrane region" description="Helical" evidence="8">
    <location>
        <begin position="161"/>
        <end position="185"/>
    </location>
</feature>
<feature type="transmembrane region" description="Helical" evidence="8">
    <location>
        <begin position="248"/>
        <end position="269"/>
    </location>
</feature>
<sequence>MDDKQIVTILIIVQISELGLNAIGACLYAIPLCFIRHFHQPIHFLTLNVCICLIVCCSCWTVYLTISAFYPQILLNMKSCLPIFYLNTMVNCQVLYSLSMVSLNRLFIIIYKTKGLFRTKRFVLLCIIIQWTCGALIPLPIFASKLPICLITTLDFNYRIYLLIIVAIIPTICLFLTNSIIFIYARSSTRRIQPIHGNDIQAPLLTNRDVRLLKHMIFMFSIFFCGWVPIYILTAVNPSSSTISLVQFNILRLLPELSTLIIILDLFIYNHELTRYLTNRLPHRLVSQTN</sequence>
<name>A0A814EVQ4_9BILA</name>
<dbReference type="GO" id="GO:0016020">
    <property type="term" value="C:membrane"/>
    <property type="evidence" value="ECO:0007669"/>
    <property type="project" value="UniProtKB-SubCell"/>
</dbReference>
<keyword evidence="7" id="KW-0807">Transducer</keyword>
<evidence type="ECO:0000313" key="11">
    <source>
        <dbReference type="Proteomes" id="UP000663845"/>
    </source>
</evidence>
<dbReference type="CDD" id="cd00637">
    <property type="entry name" value="7tm_classA_rhodopsin-like"/>
    <property type="match status" value="1"/>
</dbReference>
<proteinExistence type="predicted"/>
<feature type="transmembrane region" description="Helical" evidence="8">
    <location>
        <begin position="217"/>
        <end position="236"/>
    </location>
</feature>
<evidence type="ECO:0000256" key="3">
    <source>
        <dbReference type="ARBA" id="ARBA00022989"/>
    </source>
</evidence>
<evidence type="ECO:0000256" key="4">
    <source>
        <dbReference type="ARBA" id="ARBA00023040"/>
    </source>
</evidence>
<dbReference type="SUPFAM" id="SSF81321">
    <property type="entry name" value="Family A G protein-coupled receptor-like"/>
    <property type="match status" value="1"/>
</dbReference>
<dbReference type="PROSITE" id="PS50262">
    <property type="entry name" value="G_PROTEIN_RECEP_F1_2"/>
    <property type="match status" value="1"/>
</dbReference>
<comment type="caution">
    <text evidence="10">The sequence shown here is derived from an EMBL/GenBank/DDBJ whole genome shotgun (WGS) entry which is preliminary data.</text>
</comment>
<keyword evidence="4" id="KW-0297">G-protein coupled receptor</keyword>
<evidence type="ECO:0000259" key="9">
    <source>
        <dbReference type="PROSITE" id="PS50262"/>
    </source>
</evidence>
<dbReference type="InterPro" id="IPR017452">
    <property type="entry name" value="GPCR_Rhodpsn_7TM"/>
</dbReference>
<accession>A0A814EVQ4</accession>
<gene>
    <name evidence="10" type="ORF">JYZ213_LOCUS14736</name>
</gene>
<dbReference type="GO" id="GO:0004930">
    <property type="term" value="F:G protein-coupled receptor activity"/>
    <property type="evidence" value="ECO:0007669"/>
    <property type="project" value="UniProtKB-KW"/>
</dbReference>
<dbReference type="Proteomes" id="UP000663845">
    <property type="component" value="Unassembled WGS sequence"/>
</dbReference>
<evidence type="ECO:0000256" key="5">
    <source>
        <dbReference type="ARBA" id="ARBA00023136"/>
    </source>
</evidence>
<dbReference type="EMBL" id="CAJNOG010000124">
    <property type="protein sequence ID" value="CAF0977456.1"/>
    <property type="molecule type" value="Genomic_DNA"/>
</dbReference>
<dbReference type="PANTHER" id="PTHR24240">
    <property type="entry name" value="OPSIN"/>
    <property type="match status" value="1"/>
</dbReference>
<comment type="subcellular location">
    <subcellularLocation>
        <location evidence="1">Membrane</location>
        <topology evidence="1">Multi-pass membrane protein</topology>
    </subcellularLocation>
</comment>
<organism evidence="10 11">
    <name type="scientific">Adineta steineri</name>
    <dbReference type="NCBI Taxonomy" id="433720"/>
    <lineage>
        <taxon>Eukaryota</taxon>
        <taxon>Metazoa</taxon>
        <taxon>Spiralia</taxon>
        <taxon>Gnathifera</taxon>
        <taxon>Rotifera</taxon>
        <taxon>Eurotatoria</taxon>
        <taxon>Bdelloidea</taxon>
        <taxon>Adinetida</taxon>
        <taxon>Adinetidae</taxon>
        <taxon>Adineta</taxon>
    </lineage>
</organism>
<reference evidence="10" key="1">
    <citation type="submission" date="2021-02" db="EMBL/GenBank/DDBJ databases">
        <authorList>
            <person name="Nowell W R."/>
        </authorList>
    </citation>
    <scope>NUCLEOTIDE SEQUENCE</scope>
</reference>
<feature type="transmembrane region" description="Helical" evidence="8">
    <location>
        <begin position="83"/>
        <end position="110"/>
    </location>
</feature>
<keyword evidence="6" id="KW-0675">Receptor</keyword>
<evidence type="ECO:0000256" key="2">
    <source>
        <dbReference type="ARBA" id="ARBA00022692"/>
    </source>
</evidence>
<keyword evidence="5 8" id="KW-0472">Membrane</keyword>
<evidence type="ECO:0000313" key="10">
    <source>
        <dbReference type="EMBL" id="CAF0977456.1"/>
    </source>
</evidence>
<keyword evidence="3 8" id="KW-1133">Transmembrane helix</keyword>